<proteinExistence type="predicted"/>
<reference evidence="2" key="1">
    <citation type="submission" date="2012-11" db="EMBL/GenBank/DDBJ databases">
        <authorList>
            <person name="Singh A."/>
            <person name="Pinnaka A.K."/>
            <person name="Vaidya B."/>
        </authorList>
    </citation>
    <scope>NUCLEOTIDE SEQUENCE [LARGE SCALE GENOMIC DNA]</scope>
    <source>
        <strain evidence="2">AK23</strain>
    </source>
</reference>
<dbReference type="AlphaFoldDB" id="W9V7E6"/>
<protein>
    <submittedName>
        <fullName evidence="1">Uncharacterized protein</fullName>
    </submittedName>
</protein>
<name>W9V7E6_9GAMM</name>
<reference evidence="1 2" key="2">
    <citation type="journal article" date="2015" name="Syst. Appl. Microbiol.">
        <title>Nitrincola nitratireducens sp. nov. isolated from a haloalkaline crater lake.</title>
        <authorList>
            <person name="Singh A."/>
            <person name="Vaidya B."/>
            <person name="Tanuku N.R."/>
            <person name="Pinnaka A.K."/>
        </authorList>
    </citation>
    <scope>NUCLEOTIDE SEQUENCE [LARGE SCALE GENOMIC DNA]</scope>
    <source>
        <strain evidence="1 2">AK23</strain>
    </source>
</reference>
<evidence type="ECO:0000313" key="2">
    <source>
        <dbReference type="Proteomes" id="UP000019464"/>
    </source>
</evidence>
<dbReference type="EMBL" id="AONB01000003">
    <property type="protein sequence ID" value="EXJ12017.1"/>
    <property type="molecule type" value="Genomic_DNA"/>
</dbReference>
<accession>W9V7E6</accession>
<organism evidence="1 2">
    <name type="scientific">Nitrincola nitratireducens</name>
    <dbReference type="NCBI Taxonomy" id="1229521"/>
    <lineage>
        <taxon>Bacteria</taxon>
        <taxon>Pseudomonadati</taxon>
        <taxon>Pseudomonadota</taxon>
        <taxon>Gammaproteobacteria</taxon>
        <taxon>Oceanospirillales</taxon>
        <taxon>Oceanospirillaceae</taxon>
        <taxon>Nitrincola</taxon>
    </lineage>
</organism>
<comment type="caution">
    <text evidence="1">The sequence shown here is derived from an EMBL/GenBank/DDBJ whole genome shotgun (WGS) entry which is preliminary data.</text>
</comment>
<gene>
    <name evidence="1" type="ORF">D791_00899</name>
</gene>
<evidence type="ECO:0000313" key="1">
    <source>
        <dbReference type="EMBL" id="EXJ12017.1"/>
    </source>
</evidence>
<dbReference type="Proteomes" id="UP000019464">
    <property type="component" value="Unassembled WGS sequence"/>
</dbReference>
<keyword evidence="2" id="KW-1185">Reference proteome</keyword>
<sequence>MRYMPILLISDQMMIDLRFLYQIMLKLPISEAESYDQYKALS</sequence>